<evidence type="ECO:0000259" key="7">
    <source>
        <dbReference type="PROSITE" id="PS51999"/>
    </source>
</evidence>
<evidence type="ECO:0000313" key="9">
    <source>
        <dbReference type="Proteomes" id="UP001341840"/>
    </source>
</evidence>
<keyword evidence="6" id="KW-0472">Membrane</keyword>
<dbReference type="EMBL" id="JASCZI010090724">
    <property type="protein sequence ID" value="MED6145627.1"/>
    <property type="molecule type" value="Genomic_DNA"/>
</dbReference>
<proteinExistence type="predicted"/>
<evidence type="ECO:0000256" key="2">
    <source>
        <dbReference type="ARBA" id="ARBA00022771"/>
    </source>
</evidence>
<evidence type="ECO:0000256" key="4">
    <source>
        <dbReference type="PROSITE-ProRule" id="PRU01343"/>
    </source>
</evidence>
<protein>
    <recommendedName>
        <fullName evidence="7">GRF-type domain-containing protein</fullName>
    </recommendedName>
</protein>
<dbReference type="PANTHER" id="PTHR33248">
    <property type="entry name" value="ZINC ION-BINDING PROTEIN"/>
    <property type="match status" value="1"/>
</dbReference>
<keyword evidence="6" id="KW-0812">Transmembrane</keyword>
<evidence type="ECO:0000256" key="1">
    <source>
        <dbReference type="ARBA" id="ARBA00022723"/>
    </source>
</evidence>
<dbReference type="InterPro" id="IPR010666">
    <property type="entry name" value="Znf_GRF"/>
</dbReference>
<feature type="region of interest" description="Disordered" evidence="5">
    <location>
        <begin position="1"/>
        <end position="20"/>
    </location>
</feature>
<dbReference type="Proteomes" id="UP001341840">
    <property type="component" value="Unassembled WGS sequence"/>
</dbReference>
<sequence>MASQNSRSSSRATRSSASGQRQMILCYHGEPPVLKVVATKENPGRRFWGCVHYDEEKECGFFQWADQEHVEEDPEMVRLRIKVSKLKLKVKAIEGKLKVVAFAGLLGWLGLLVMWLQK</sequence>
<feature type="domain" description="GRF-type" evidence="7">
    <location>
        <begin position="26"/>
        <end position="68"/>
    </location>
</feature>
<reference evidence="8 9" key="1">
    <citation type="journal article" date="2023" name="Plants (Basel)">
        <title>Bridging the Gap: Combining Genomics and Transcriptomics Approaches to Understand Stylosanthes scabra, an Orphan Legume from the Brazilian Caatinga.</title>
        <authorList>
            <person name="Ferreira-Neto J.R.C."/>
            <person name="da Silva M.D."/>
            <person name="Binneck E."/>
            <person name="de Melo N.F."/>
            <person name="da Silva R.H."/>
            <person name="de Melo A.L.T.M."/>
            <person name="Pandolfi V."/>
            <person name="Bustamante F.O."/>
            <person name="Brasileiro-Vidal A.C."/>
            <person name="Benko-Iseppon A.M."/>
        </authorList>
    </citation>
    <scope>NUCLEOTIDE SEQUENCE [LARGE SCALE GENOMIC DNA]</scope>
    <source>
        <tissue evidence="8">Leaves</tissue>
    </source>
</reference>
<organism evidence="8 9">
    <name type="scientific">Stylosanthes scabra</name>
    <dbReference type="NCBI Taxonomy" id="79078"/>
    <lineage>
        <taxon>Eukaryota</taxon>
        <taxon>Viridiplantae</taxon>
        <taxon>Streptophyta</taxon>
        <taxon>Embryophyta</taxon>
        <taxon>Tracheophyta</taxon>
        <taxon>Spermatophyta</taxon>
        <taxon>Magnoliopsida</taxon>
        <taxon>eudicotyledons</taxon>
        <taxon>Gunneridae</taxon>
        <taxon>Pentapetalae</taxon>
        <taxon>rosids</taxon>
        <taxon>fabids</taxon>
        <taxon>Fabales</taxon>
        <taxon>Fabaceae</taxon>
        <taxon>Papilionoideae</taxon>
        <taxon>50 kb inversion clade</taxon>
        <taxon>dalbergioids sensu lato</taxon>
        <taxon>Dalbergieae</taxon>
        <taxon>Pterocarpus clade</taxon>
        <taxon>Stylosanthes</taxon>
    </lineage>
</organism>
<comment type="caution">
    <text evidence="8">The sequence shown here is derived from an EMBL/GenBank/DDBJ whole genome shotgun (WGS) entry which is preliminary data.</text>
</comment>
<evidence type="ECO:0000256" key="6">
    <source>
        <dbReference type="SAM" id="Phobius"/>
    </source>
</evidence>
<evidence type="ECO:0000256" key="3">
    <source>
        <dbReference type="ARBA" id="ARBA00022833"/>
    </source>
</evidence>
<name>A0ABU6TA86_9FABA</name>
<keyword evidence="3" id="KW-0862">Zinc</keyword>
<evidence type="ECO:0000256" key="5">
    <source>
        <dbReference type="SAM" id="MobiDB-lite"/>
    </source>
</evidence>
<keyword evidence="9" id="KW-1185">Reference proteome</keyword>
<dbReference type="PROSITE" id="PS51999">
    <property type="entry name" value="ZF_GRF"/>
    <property type="match status" value="1"/>
</dbReference>
<feature type="transmembrane region" description="Helical" evidence="6">
    <location>
        <begin position="97"/>
        <end position="116"/>
    </location>
</feature>
<evidence type="ECO:0000313" key="8">
    <source>
        <dbReference type="EMBL" id="MED6145627.1"/>
    </source>
</evidence>
<keyword evidence="2 4" id="KW-0863">Zinc-finger</keyword>
<gene>
    <name evidence="8" type="ORF">PIB30_027065</name>
</gene>
<accession>A0ABU6TA86</accession>
<keyword evidence="6" id="KW-1133">Transmembrane helix</keyword>
<keyword evidence="1" id="KW-0479">Metal-binding</keyword>
<dbReference type="Pfam" id="PF06839">
    <property type="entry name" value="Zn_ribbon_GRF"/>
    <property type="match status" value="1"/>
</dbReference>